<dbReference type="EnsemblPlants" id="Pp3c21_16690V3.1">
    <property type="protein sequence ID" value="Pp3c21_16690V3.1"/>
    <property type="gene ID" value="Pp3c21_16690"/>
</dbReference>
<dbReference type="OrthoDB" id="691984at2759"/>
<dbReference type="PaxDb" id="3218-PP1S373_35V6.1"/>
<feature type="compositionally biased region" description="Basic and acidic residues" evidence="2">
    <location>
        <begin position="440"/>
        <end position="452"/>
    </location>
</feature>
<dbReference type="GeneID" id="112274505"/>
<dbReference type="Gramene" id="Pp3c21_16690V3.2">
    <property type="protein sequence ID" value="Pp3c21_16690V3.2"/>
    <property type="gene ID" value="Pp3c21_16690"/>
</dbReference>
<dbReference type="Gramene" id="Pp3c21_16690V3.3">
    <property type="protein sequence ID" value="Pp3c21_16690V3.3"/>
    <property type="gene ID" value="Pp3c21_16690"/>
</dbReference>
<dbReference type="EnsemblPlants" id="Pp3c21_16690V3.5">
    <property type="protein sequence ID" value="Pp3c21_16690V3.5"/>
    <property type="gene ID" value="Pp3c21_16690"/>
</dbReference>
<gene>
    <name evidence="4" type="primary">LOC112274505</name>
    <name evidence="3" type="ORF">PHYPA_026285</name>
</gene>
<dbReference type="Proteomes" id="UP000006727">
    <property type="component" value="Chromosome 21"/>
</dbReference>
<dbReference type="EnsemblPlants" id="Pp3c21_16690V3.6">
    <property type="protein sequence ID" value="Pp3c21_16690V3.6"/>
    <property type="gene ID" value="Pp3c21_16690"/>
</dbReference>
<keyword evidence="5" id="KW-1185">Reference proteome</keyword>
<evidence type="ECO:0000313" key="3">
    <source>
        <dbReference type="EMBL" id="PNR32160.1"/>
    </source>
</evidence>
<evidence type="ECO:0000313" key="4">
    <source>
        <dbReference type="EnsemblPlants" id="Pp3c21_16690V3.1"/>
    </source>
</evidence>
<dbReference type="AlphaFoldDB" id="A0A2K1ISA0"/>
<evidence type="ECO:0000256" key="2">
    <source>
        <dbReference type="SAM" id="MobiDB-lite"/>
    </source>
</evidence>
<protein>
    <submittedName>
        <fullName evidence="3 4">Uncharacterized protein</fullName>
    </submittedName>
</protein>
<dbReference type="Gramene" id="Pp3c21_16690V3.5">
    <property type="protein sequence ID" value="Pp3c21_16690V3.5"/>
    <property type="gene ID" value="Pp3c21_16690"/>
</dbReference>
<dbReference type="EnsemblPlants" id="Pp3c21_16690V3.4">
    <property type="protein sequence ID" value="Pp3c21_16690V3.4"/>
    <property type="gene ID" value="Pp3c21_16690"/>
</dbReference>
<feature type="coiled-coil region" evidence="1">
    <location>
        <begin position="239"/>
        <end position="375"/>
    </location>
</feature>
<feature type="region of interest" description="Disordered" evidence="2">
    <location>
        <begin position="428"/>
        <end position="459"/>
    </location>
</feature>
<dbReference type="EnsemblPlants" id="Pp3c21_16690V3.2">
    <property type="protein sequence ID" value="Pp3c21_16690V3.2"/>
    <property type="gene ID" value="Pp3c21_16690"/>
</dbReference>
<dbReference type="InterPro" id="IPR043424">
    <property type="entry name" value="BLT-like"/>
</dbReference>
<evidence type="ECO:0000313" key="5">
    <source>
        <dbReference type="Proteomes" id="UP000006727"/>
    </source>
</evidence>
<dbReference type="Gramene" id="Pp3c21_16690V3.4">
    <property type="protein sequence ID" value="Pp3c21_16690V3.4"/>
    <property type="gene ID" value="Pp3c21_16690"/>
</dbReference>
<accession>A0A2K1ISA0</accession>
<dbReference type="RefSeq" id="XP_024359848.1">
    <property type="nucleotide sequence ID" value="XM_024504080.2"/>
</dbReference>
<evidence type="ECO:0000256" key="1">
    <source>
        <dbReference type="SAM" id="Coils"/>
    </source>
</evidence>
<dbReference type="OMA" id="STCENAC"/>
<dbReference type="Gramene" id="Pp3c21_16690V3.6">
    <property type="protein sequence ID" value="Pp3c21_16690V3.6"/>
    <property type="gene ID" value="Pp3c21_16690"/>
</dbReference>
<name>A0A2K1ISA0_PHYPA</name>
<keyword evidence="1" id="KW-0175">Coiled coil</keyword>
<reference evidence="3 5" key="2">
    <citation type="journal article" date="2018" name="Plant J.">
        <title>The Physcomitrella patens chromosome-scale assembly reveals moss genome structure and evolution.</title>
        <authorList>
            <person name="Lang D."/>
            <person name="Ullrich K.K."/>
            <person name="Murat F."/>
            <person name="Fuchs J."/>
            <person name="Jenkins J."/>
            <person name="Haas F.B."/>
            <person name="Piednoel M."/>
            <person name="Gundlach H."/>
            <person name="Van Bel M."/>
            <person name="Meyberg R."/>
            <person name="Vives C."/>
            <person name="Morata J."/>
            <person name="Symeonidi A."/>
            <person name="Hiss M."/>
            <person name="Muchero W."/>
            <person name="Kamisugi Y."/>
            <person name="Saleh O."/>
            <person name="Blanc G."/>
            <person name="Decker E.L."/>
            <person name="van Gessel N."/>
            <person name="Grimwood J."/>
            <person name="Hayes R.D."/>
            <person name="Graham S.W."/>
            <person name="Gunter L.E."/>
            <person name="McDaniel S.F."/>
            <person name="Hoernstein S.N.W."/>
            <person name="Larsson A."/>
            <person name="Li F.W."/>
            <person name="Perroud P.F."/>
            <person name="Phillips J."/>
            <person name="Ranjan P."/>
            <person name="Rokshar D.S."/>
            <person name="Rothfels C.J."/>
            <person name="Schneider L."/>
            <person name="Shu S."/>
            <person name="Stevenson D.W."/>
            <person name="Thummler F."/>
            <person name="Tillich M."/>
            <person name="Villarreal Aguilar J.C."/>
            <person name="Widiez T."/>
            <person name="Wong G.K."/>
            <person name="Wymore A."/>
            <person name="Zhang Y."/>
            <person name="Zimmer A.D."/>
            <person name="Quatrano R.S."/>
            <person name="Mayer K.F.X."/>
            <person name="Goodstein D."/>
            <person name="Casacuberta J.M."/>
            <person name="Vandepoele K."/>
            <person name="Reski R."/>
            <person name="Cuming A.C."/>
            <person name="Tuskan G.A."/>
            <person name="Maumus F."/>
            <person name="Salse J."/>
            <person name="Schmutz J."/>
            <person name="Rensing S.A."/>
        </authorList>
    </citation>
    <scope>NUCLEOTIDE SEQUENCE [LARGE SCALE GENOMIC DNA]</scope>
    <source>
        <strain evidence="4 5">cv. Gransden 2004</strain>
    </source>
</reference>
<reference evidence="3 5" key="1">
    <citation type="journal article" date="2008" name="Science">
        <title>The Physcomitrella genome reveals evolutionary insights into the conquest of land by plants.</title>
        <authorList>
            <person name="Rensing S."/>
            <person name="Lang D."/>
            <person name="Zimmer A."/>
            <person name="Terry A."/>
            <person name="Salamov A."/>
            <person name="Shapiro H."/>
            <person name="Nishiyama T."/>
            <person name="Perroud P.-F."/>
            <person name="Lindquist E."/>
            <person name="Kamisugi Y."/>
            <person name="Tanahashi T."/>
            <person name="Sakakibara K."/>
            <person name="Fujita T."/>
            <person name="Oishi K."/>
            <person name="Shin-I T."/>
            <person name="Kuroki Y."/>
            <person name="Toyoda A."/>
            <person name="Suzuki Y."/>
            <person name="Hashimoto A."/>
            <person name="Yamaguchi K."/>
            <person name="Sugano A."/>
            <person name="Kohara Y."/>
            <person name="Fujiyama A."/>
            <person name="Anterola A."/>
            <person name="Aoki S."/>
            <person name="Ashton N."/>
            <person name="Barbazuk W.B."/>
            <person name="Barker E."/>
            <person name="Bennetzen J."/>
            <person name="Bezanilla M."/>
            <person name="Blankenship R."/>
            <person name="Cho S.H."/>
            <person name="Dutcher S."/>
            <person name="Estelle M."/>
            <person name="Fawcett J.A."/>
            <person name="Gundlach H."/>
            <person name="Hanada K."/>
            <person name="Heyl A."/>
            <person name="Hicks K.A."/>
            <person name="Hugh J."/>
            <person name="Lohr M."/>
            <person name="Mayer K."/>
            <person name="Melkozernov A."/>
            <person name="Murata T."/>
            <person name="Nelson D."/>
            <person name="Pils B."/>
            <person name="Prigge M."/>
            <person name="Reiss B."/>
            <person name="Renner T."/>
            <person name="Rombauts S."/>
            <person name="Rushton P."/>
            <person name="Sanderfoot A."/>
            <person name="Schween G."/>
            <person name="Shiu S.-H."/>
            <person name="Stueber K."/>
            <person name="Theodoulou F.L."/>
            <person name="Tu H."/>
            <person name="Van de Peer Y."/>
            <person name="Verrier P.J."/>
            <person name="Waters E."/>
            <person name="Wood A."/>
            <person name="Yang L."/>
            <person name="Cove D."/>
            <person name="Cuming A."/>
            <person name="Hasebe M."/>
            <person name="Lucas S."/>
            <person name="Mishler D.B."/>
            <person name="Reski R."/>
            <person name="Grigoriev I."/>
            <person name="Quatrano R.S."/>
            <person name="Boore J.L."/>
        </authorList>
    </citation>
    <scope>NUCLEOTIDE SEQUENCE [LARGE SCALE GENOMIC DNA]</scope>
    <source>
        <strain evidence="4 5">cv. Gransden 2004</strain>
    </source>
</reference>
<dbReference type="PANTHER" id="PTHR31071:SF2">
    <property type="entry name" value="ACTIN CYTOSKELETON-REGULATORY COMPLEX PAN-LIKE PROTEIN"/>
    <property type="match status" value="1"/>
</dbReference>
<reference evidence="4" key="3">
    <citation type="submission" date="2020-12" db="UniProtKB">
        <authorList>
            <consortium name="EnsemblPlants"/>
        </authorList>
    </citation>
    <scope>IDENTIFICATION</scope>
</reference>
<feature type="compositionally biased region" description="Low complexity" evidence="2">
    <location>
        <begin position="96"/>
        <end position="108"/>
    </location>
</feature>
<dbReference type="RefSeq" id="XP_024359850.1">
    <property type="nucleotide sequence ID" value="XM_024504082.2"/>
</dbReference>
<feature type="region of interest" description="Disordered" evidence="2">
    <location>
        <begin position="96"/>
        <end position="127"/>
    </location>
</feature>
<dbReference type="PANTHER" id="PTHR31071">
    <property type="entry name" value="GB|AAF24581.1"/>
    <property type="match status" value="1"/>
</dbReference>
<dbReference type="EMBL" id="ABEU02000021">
    <property type="protein sequence ID" value="PNR32160.1"/>
    <property type="molecule type" value="Genomic_DNA"/>
</dbReference>
<organism evidence="3">
    <name type="scientific">Physcomitrium patens</name>
    <name type="common">Spreading-leaved earth moss</name>
    <name type="synonym">Physcomitrella patens</name>
    <dbReference type="NCBI Taxonomy" id="3218"/>
    <lineage>
        <taxon>Eukaryota</taxon>
        <taxon>Viridiplantae</taxon>
        <taxon>Streptophyta</taxon>
        <taxon>Embryophyta</taxon>
        <taxon>Bryophyta</taxon>
        <taxon>Bryophytina</taxon>
        <taxon>Bryopsida</taxon>
        <taxon>Funariidae</taxon>
        <taxon>Funariales</taxon>
        <taxon>Funariaceae</taxon>
        <taxon>Physcomitrium</taxon>
    </lineage>
</organism>
<sequence length="459" mass="52293">MAQGMAHRQALETTTLPGHGMRVTRRAILGRRAAPSTPVPSWKVFNNQLYNRMGRALPTSARKLGASLWELQDLPPLAHFPACVYSPNWIPYSQRSSSDSMSPYSQPDNARSPPGYHHHLKTGSNGSLQRHLQRLLNRSNMETNDTVDRRRNVPCALFSGARRGDESTTMTQKLLKMFSQLRLLEDQHSAGLSLISALHGELLQVQARVRELEQPQQNARREVEGLMKKFADEKMVWKAKEKERIKDAMRAVRDDLEEERSARQRLESANRRLTKELLEAKTATAKALQELESERKARQLMEEVCHELAQETGGDKAEVEEMKRESQKVMEELDEERRMLQLAEIWREERVQMKLSEARLTLEEKSAALDAMRGELESFLRLKPGDPTAATSDDTALREAQVLHDFLNAIQQNIVTTISSSLILDTAQSSSQVEQRSSPRHVETETRPKFYPEDLPDAD</sequence>
<dbReference type="Gramene" id="Pp3c21_16690V3.1">
    <property type="protein sequence ID" value="Pp3c21_16690V3.1"/>
    <property type="gene ID" value="Pp3c21_16690"/>
</dbReference>
<proteinExistence type="predicted"/>
<dbReference type="EnsemblPlants" id="Pp3c21_16690V3.3">
    <property type="protein sequence ID" value="Pp3c21_16690V3.3"/>
    <property type="gene ID" value="Pp3c21_16690"/>
</dbReference>